<evidence type="ECO:0000256" key="14">
    <source>
        <dbReference type="ARBA" id="ARBA00025345"/>
    </source>
</evidence>
<dbReference type="Gene3D" id="2.40.50.360">
    <property type="entry name" value="RuvB-like helicase, domain II"/>
    <property type="match status" value="2"/>
</dbReference>
<dbReference type="InterPro" id="IPR027238">
    <property type="entry name" value="RuvB-like"/>
</dbReference>
<evidence type="ECO:0000256" key="6">
    <source>
        <dbReference type="ARBA" id="ARBA00022806"/>
    </source>
</evidence>
<evidence type="ECO:0000256" key="7">
    <source>
        <dbReference type="ARBA" id="ARBA00022840"/>
    </source>
</evidence>
<keyword evidence="9 16" id="KW-0805">Transcription regulation</keyword>
<comment type="similarity">
    <text evidence="2 16">Belongs to the RuvB family.</text>
</comment>
<reference evidence="19" key="1">
    <citation type="submission" date="2021-01" db="EMBL/GenBank/DDBJ databases">
        <authorList>
            <person name="Kaushik A."/>
        </authorList>
    </citation>
    <scope>NUCLEOTIDE SEQUENCE</scope>
    <source>
        <strain evidence="19">AG4-RS23</strain>
    </source>
</reference>
<comment type="subcellular location">
    <subcellularLocation>
        <location evidence="1 16">Nucleus</location>
    </subcellularLocation>
</comment>
<evidence type="ECO:0000256" key="9">
    <source>
        <dbReference type="ARBA" id="ARBA00023015"/>
    </source>
</evidence>
<dbReference type="GO" id="GO:0016787">
    <property type="term" value="F:hydrolase activity"/>
    <property type="evidence" value="ECO:0007669"/>
    <property type="project" value="UniProtKB-KW"/>
</dbReference>
<sequence>MASTSTAPTITVPSTSSATRSSRIAPHSHIKGLGLSPEGNALPAGAGFVGQEMAREACGVVVELVKSRKFSGRALLLAGAPGTGKTALALAISQELGAKVPFCPMVGSEVYSAEVKKTEVLAEVFRRAIGMFALLVPFCPMVGSEVYSAEVKKTEVLAEVFRRAIGLRIKETKEVYEGELTELTPTESENPLSGYGKTISNVVIGLKTVKGTKQLRLDPGIYESILKEKIVVGKTISNVVIGLKTVKGTKQLRLDPGIYESILKEKIVVGDVVYIEANTGAVKRVGRSDAYASAFDLESDTYVPLPKGEVHKKKQLVQDVCEVHKKKQLVQDVTLGDLDAANARPSGGQDVLSVMGQLVKSNRTEITEKLRREVNKVVKGYVDQGVAEVVPGVVFIDEVHMLDIECFTYLNILLESPMAPTVILATNRGRSLVRGTTDVYSAHGIPSDLLDRCLIVKTDPYTRAQVAQVVALRASVEGLTLGSGTLDRLAEEGEKGSLRYALQLITPASIVASLSGRKEILPTDIGEMNELFLDAKTSAGMMAAAGGGYTGGTSS</sequence>
<evidence type="ECO:0000256" key="1">
    <source>
        <dbReference type="ARBA" id="ARBA00004123"/>
    </source>
</evidence>
<evidence type="ECO:0000256" key="8">
    <source>
        <dbReference type="ARBA" id="ARBA00022853"/>
    </source>
</evidence>
<dbReference type="EMBL" id="CAJMWY010000546">
    <property type="protein sequence ID" value="CAE6438470.1"/>
    <property type="molecule type" value="Genomic_DNA"/>
</dbReference>
<evidence type="ECO:0000256" key="16">
    <source>
        <dbReference type="RuleBase" id="RU363048"/>
    </source>
</evidence>
<comment type="function">
    <text evidence="14">DNA helicase which participates in several chromatin remodeling complexes, including the SWR1 and the INO80 complexes. The SWR1 complex mediates the ATP-dependent exchange of histone H2A for the H2A variant HZT1 leading to transcriptional regulation of selected genes by chromatin remodeling. The INO80 complex remodels chromatin by shifting nucleosomes and is involved in DNA repair. Also involved in pre-rRNA processing.</text>
</comment>
<keyword evidence="5 16" id="KW-0378">Hydrolase</keyword>
<organism evidence="19 20">
    <name type="scientific">Rhizoctonia solani</name>
    <dbReference type="NCBI Taxonomy" id="456999"/>
    <lineage>
        <taxon>Eukaryota</taxon>
        <taxon>Fungi</taxon>
        <taxon>Dikarya</taxon>
        <taxon>Basidiomycota</taxon>
        <taxon>Agaricomycotina</taxon>
        <taxon>Agaricomycetes</taxon>
        <taxon>Cantharellales</taxon>
        <taxon>Ceratobasidiaceae</taxon>
        <taxon>Rhizoctonia</taxon>
    </lineage>
</organism>
<dbReference type="AlphaFoldDB" id="A0A8H2Y1B6"/>
<dbReference type="SUPFAM" id="SSF50249">
    <property type="entry name" value="Nucleic acid-binding proteins"/>
    <property type="match status" value="2"/>
</dbReference>
<evidence type="ECO:0000256" key="17">
    <source>
        <dbReference type="SAM" id="MobiDB-lite"/>
    </source>
</evidence>
<feature type="domain" description="AAA+ ATPase" evidence="18">
    <location>
        <begin position="71"/>
        <end position="447"/>
    </location>
</feature>
<keyword evidence="7 16" id="KW-0067">ATP-binding</keyword>
<evidence type="ECO:0000256" key="15">
    <source>
        <dbReference type="ARBA" id="ARBA00047995"/>
    </source>
</evidence>
<keyword evidence="10" id="KW-0010">Activator</keyword>
<comment type="catalytic activity">
    <reaction evidence="15 16">
        <text>ATP + H2O = ADP + phosphate + H(+)</text>
        <dbReference type="Rhea" id="RHEA:13065"/>
        <dbReference type="ChEBI" id="CHEBI:15377"/>
        <dbReference type="ChEBI" id="CHEBI:15378"/>
        <dbReference type="ChEBI" id="CHEBI:30616"/>
        <dbReference type="ChEBI" id="CHEBI:43474"/>
        <dbReference type="ChEBI" id="CHEBI:456216"/>
        <dbReference type="EC" id="3.6.4.12"/>
    </reaction>
</comment>
<evidence type="ECO:0000256" key="13">
    <source>
        <dbReference type="ARBA" id="ARBA00023242"/>
    </source>
</evidence>
<dbReference type="Proteomes" id="UP000663861">
    <property type="component" value="Unassembled WGS sequence"/>
</dbReference>
<dbReference type="GO" id="GO:0003678">
    <property type="term" value="F:DNA helicase activity"/>
    <property type="evidence" value="ECO:0007669"/>
    <property type="project" value="UniProtKB-EC"/>
</dbReference>
<accession>A0A8H2Y1B6</accession>
<keyword evidence="8 16" id="KW-0156">Chromatin regulator</keyword>
<comment type="function">
    <text evidence="16">DNA helicase participates in several chromatin remodeling complexes, including the SWR1 and the INO80 complexes.</text>
</comment>
<dbReference type="InterPro" id="IPR042487">
    <property type="entry name" value="RuvBL1/2_DNA/RNA_bd_dom"/>
</dbReference>
<comment type="caution">
    <text evidence="19">The sequence shown here is derived from an EMBL/GenBank/DDBJ whole genome shotgun (WGS) entry which is preliminary data.</text>
</comment>
<evidence type="ECO:0000313" key="20">
    <source>
        <dbReference type="Proteomes" id="UP000663861"/>
    </source>
</evidence>
<dbReference type="InterPro" id="IPR027417">
    <property type="entry name" value="P-loop_NTPase"/>
</dbReference>
<keyword evidence="12 16" id="KW-0234">DNA repair</keyword>
<dbReference type="InterPro" id="IPR012340">
    <property type="entry name" value="NA-bd_OB-fold"/>
</dbReference>
<dbReference type="Pfam" id="PF06068">
    <property type="entry name" value="TIP49"/>
    <property type="match status" value="3"/>
</dbReference>
<evidence type="ECO:0000256" key="5">
    <source>
        <dbReference type="ARBA" id="ARBA00022801"/>
    </source>
</evidence>
<dbReference type="Pfam" id="PF17856">
    <property type="entry name" value="TIP49_C"/>
    <property type="match status" value="1"/>
</dbReference>
<dbReference type="Gene3D" id="1.10.8.60">
    <property type="match status" value="1"/>
</dbReference>
<protein>
    <recommendedName>
        <fullName evidence="16">RuvB-like helicase</fullName>
        <ecNumber evidence="16">3.6.4.12</ecNumber>
    </recommendedName>
</protein>
<feature type="region of interest" description="Disordered" evidence="17">
    <location>
        <begin position="1"/>
        <end position="24"/>
    </location>
</feature>
<dbReference type="InterPro" id="IPR041048">
    <property type="entry name" value="RuvB-like_C"/>
</dbReference>
<proteinExistence type="inferred from homology"/>
<dbReference type="SMART" id="SM00382">
    <property type="entry name" value="AAA"/>
    <property type="match status" value="1"/>
</dbReference>
<evidence type="ECO:0000256" key="12">
    <source>
        <dbReference type="ARBA" id="ARBA00023204"/>
    </source>
</evidence>
<dbReference type="GO" id="GO:0006325">
    <property type="term" value="P:chromatin organization"/>
    <property type="evidence" value="ECO:0007669"/>
    <property type="project" value="UniProtKB-KW"/>
</dbReference>
<dbReference type="PANTHER" id="PTHR11093">
    <property type="entry name" value="RUVB-RELATED REPTIN AND PONTIN"/>
    <property type="match status" value="1"/>
</dbReference>
<evidence type="ECO:0000256" key="3">
    <source>
        <dbReference type="ARBA" id="ARBA00022741"/>
    </source>
</evidence>
<feature type="compositionally biased region" description="Low complexity" evidence="17">
    <location>
        <begin position="13"/>
        <end position="24"/>
    </location>
</feature>
<dbReference type="GO" id="GO:0005524">
    <property type="term" value="F:ATP binding"/>
    <property type="evidence" value="ECO:0007669"/>
    <property type="project" value="UniProtKB-KW"/>
</dbReference>
<dbReference type="InterPro" id="IPR003593">
    <property type="entry name" value="AAA+_ATPase"/>
</dbReference>
<dbReference type="GO" id="GO:0006281">
    <property type="term" value="P:DNA repair"/>
    <property type="evidence" value="ECO:0007669"/>
    <property type="project" value="UniProtKB-KW"/>
</dbReference>
<dbReference type="InterPro" id="IPR010339">
    <property type="entry name" value="TIP49_P-loop"/>
</dbReference>
<gene>
    <name evidence="19" type="ORF">RDB_LOCUS36344</name>
</gene>
<evidence type="ECO:0000259" key="18">
    <source>
        <dbReference type="SMART" id="SM00382"/>
    </source>
</evidence>
<dbReference type="GO" id="GO:0005634">
    <property type="term" value="C:nucleus"/>
    <property type="evidence" value="ECO:0007669"/>
    <property type="project" value="UniProtKB-SubCell"/>
</dbReference>
<evidence type="ECO:0000256" key="4">
    <source>
        <dbReference type="ARBA" id="ARBA00022763"/>
    </source>
</evidence>
<keyword evidence="6 16" id="KW-0347">Helicase</keyword>
<keyword evidence="11 16" id="KW-0804">Transcription</keyword>
<dbReference type="EC" id="3.6.4.12" evidence="16"/>
<feature type="compositionally biased region" description="Polar residues" evidence="17">
    <location>
        <begin position="1"/>
        <end position="12"/>
    </location>
</feature>
<evidence type="ECO:0000256" key="2">
    <source>
        <dbReference type="ARBA" id="ARBA00007519"/>
    </source>
</evidence>
<dbReference type="FunFam" id="2.40.50.360:FF:000001">
    <property type="entry name" value="RuvB-like helicase"/>
    <property type="match status" value="1"/>
</dbReference>
<evidence type="ECO:0000256" key="11">
    <source>
        <dbReference type="ARBA" id="ARBA00023163"/>
    </source>
</evidence>
<dbReference type="GO" id="GO:0032991">
    <property type="term" value="C:protein-containing complex"/>
    <property type="evidence" value="ECO:0007669"/>
    <property type="project" value="UniProtKB-ARBA"/>
</dbReference>
<dbReference type="Gene3D" id="3.40.50.300">
    <property type="entry name" value="P-loop containing nucleotide triphosphate hydrolases"/>
    <property type="match status" value="2"/>
</dbReference>
<keyword evidence="3 16" id="KW-0547">Nucleotide-binding</keyword>
<evidence type="ECO:0000313" key="19">
    <source>
        <dbReference type="EMBL" id="CAE6438470.1"/>
    </source>
</evidence>
<keyword evidence="4 16" id="KW-0227">DNA damage</keyword>
<keyword evidence="13 16" id="KW-0539">Nucleus</keyword>
<dbReference type="SUPFAM" id="SSF52540">
    <property type="entry name" value="P-loop containing nucleoside triphosphate hydrolases"/>
    <property type="match status" value="1"/>
</dbReference>
<evidence type="ECO:0000256" key="10">
    <source>
        <dbReference type="ARBA" id="ARBA00023159"/>
    </source>
</evidence>
<name>A0A8H2Y1B6_9AGAM</name>